<organism evidence="1">
    <name type="scientific">marine sediment metagenome</name>
    <dbReference type="NCBI Taxonomy" id="412755"/>
    <lineage>
        <taxon>unclassified sequences</taxon>
        <taxon>metagenomes</taxon>
        <taxon>ecological metagenomes</taxon>
    </lineage>
</organism>
<protein>
    <submittedName>
        <fullName evidence="1">Uncharacterized protein</fullName>
    </submittedName>
</protein>
<accession>X0XAT7</accession>
<evidence type="ECO:0000313" key="1">
    <source>
        <dbReference type="EMBL" id="GAG22056.1"/>
    </source>
</evidence>
<gene>
    <name evidence="1" type="ORF">S01H1_53177</name>
</gene>
<sequence length="39" mass="4783">LEKLETLSKEDLKNFESTWCKKLRFGKDRPLFHLLFQKD</sequence>
<proteinExistence type="predicted"/>
<dbReference type="AlphaFoldDB" id="X0XAT7"/>
<reference evidence="1" key="1">
    <citation type="journal article" date="2014" name="Front. Microbiol.">
        <title>High frequency of phylogenetically diverse reductive dehalogenase-homologous genes in deep subseafloor sedimentary metagenomes.</title>
        <authorList>
            <person name="Kawai M."/>
            <person name="Futagami T."/>
            <person name="Toyoda A."/>
            <person name="Takaki Y."/>
            <person name="Nishi S."/>
            <person name="Hori S."/>
            <person name="Arai W."/>
            <person name="Tsubouchi T."/>
            <person name="Morono Y."/>
            <person name="Uchiyama I."/>
            <person name="Ito T."/>
            <person name="Fujiyama A."/>
            <person name="Inagaki F."/>
            <person name="Takami H."/>
        </authorList>
    </citation>
    <scope>NUCLEOTIDE SEQUENCE</scope>
    <source>
        <strain evidence="1">Expedition CK06-06</strain>
    </source>
</reference>
<feature type="non-terminal residue" evidence="1">
    <location>
        <position position="1"/>
    </location>
</feature>
<dbReference type="EMBL" id="BARS01034421">
    <property type="protein sequence ID" value="GAG22056.1"/>
    <property type="molecule type" value="Genomic_DNA"/>
</dbReference>
<name>X0XAT7_9ZZZZ</name>
<comment type="caution">
    <text evidence="1">The sequence shown here is derived from an EMBL/GenBank/DDBJ whole genome shotgun (WGS) entry which is preliminary data.</text>
</comment>